<feature type="compositionally biased region" description="Basic and acidic residues" evidence="1">
    <location>
        <begin position="631"/>
        <end position="647"/>
    </location>
</feature>
<dbReference type="RefSeq" id="XP_028876319.1">
    <property type="nucleotide sequence ID" value="XM_029018845.1"/>
</dbReference>
<reference evidence="3 4" key="1">
    <citation type="submission" date="2016-10" db="EMBL/GenBank/DDBJ databases">
        <title>Reductive evolution of mitochondrial metabolism and differential evolution of invasion-related proteins in Cryptosporidium.</title>
        <authorList>
            <person name="Liu S."/>
            <person name="Roellig D.M."/>
            <person name="Guo Y."/>
            <person name="Li N."/>
            <person name="Frace M.A."/>
            <person name="Tang K."/>
            <person name="Zhang L."/>
            <person name="Feng Y."/>
            <person name="Xiao L."/>
        </authorList>
    </citation>
    <scope>NUCLEOTIDE SEQUENCE [LARGE SCALE GENOMIC DNA]</scope>
    <source>
        <strain evidence="3">39726</strain>
    </source>
</reference>
<dbReference type="GeneID" id="39978624"/>
<evidence type="ECO:0000313" key="3">
    <source>
        <dbReference type="EMBL" id="OII75312.1"/>
    </source>
</evidence>
<dbReference type="AlphaFoldDB" id="A0A1J4MM83"/>
<dbReference type="OrthoDB" id="338276at2759"/>
<sequence>MKHSGILFLLLNTCMQLLLSIYIGESFKVLPTNITDERDGSKIGPTLLILYDVDNVILKHVGPGKTYINPEIVPFLASMYNLRNSKDPRILLPRIFSHGCGTVSKLSESKLIKPRILDSNQSLDNDDSHHFSIKINDVGDAYLLNEVYYLKKDGQSEYIHHPIDIFKIFFADENELEANIPSIIPFNRVLERKSIYFDGPISGLNSQETIFYKKYIQKAKRTMGGQPFLIDSITNGMDEIQGKAFLKKLFTKISSLPKVWPFDLRSEELPFIKDLVKYRGYVNGKIQFGTTILLIDDLVAHFNFGCVHEHFSEEYRVFIIVVKKFIPNSDVENLTREFQKSIPVPIGTTPYSPFDIREVNAKMNKLLQKLPEETHPDIFYREIRNEFIYDSPTYPKCGYDISRPFPFYFLVVIECDILYNLIKLFIDDRMAEEVTFLLNTSSYIAVISGRKSCEYAFSMVKHLIASGFYQWSGKILPLATIKGRNTDDLDDYSPSFSQHSKKNVKNPGQNLNSQDRHIFMSKLYSRMPRSRTMVLRLDYHGDPGRIQYSDYTCFLNAPPNEDVPANFPSKSTKYRQRLNLQSDSRISKFFGVAPSGEMKTVTILQKLTVVLNKVEGVLRSTAKASRNTLSPKDEHLATHTQSEEEHTNHMDEYVGIEEEHIVAQSTTSKANTGQKQTASAPPTTYPQVSYSFLSIFYTIVEILKEEFPKEYIFCIGSTN</sequence>
<feature type="signal peptide" evidence="2">
    <location>
        <begin position="1"/>
        <end position="20"/>
    </location>
</feature>
<gene>
    <name evidence="3" type="ORF">cubi_01833</name>
</gene>
<dbReference type="Proteomes" id="UP000186176">
    <property type="component" value="Unassembled WGS sequence"/>
</dbReference>
<dbReference type="EMBL" id="LRBP01000001">
    <property type="protein sequence ID" value="OII75312.1"/>
    <property type="molecule type" value="Genomic_DNA"/>
</dbReference>
<organism evidence="3 4">
    <name type="scientific">Cryptosporidium ubiquitum</name>
    <dbReference type="NCBI Taxonomy" id="857276"/>
    <lineage>
        <taxon>Eukaryota</taxon>
        <taxon>Sar</taxon>
        <taxon>Alveolata</taxon>
        <taxon>Apicomplexa</taxon>
        <taxon>Conoidasida</taxon>
        <taxon>Coccidia</taxon>
        <taxon>Eucoccidiorida</taxon>
        <taxon>Eimeriorina</taxon>
        <taxon>Cryptosporidiidae</taxon>
        <taxon>Cryptosporidium</taxon>
    </lineage>
</organism>
<feature type="chain" id="PRO_5012385105" evidence="2">
    <location>
        <begin position="21"/>
        <end position="719"/>
    </location>
</feature>
<feature type="region of interest" description="Disordered" evidence="1">
    <location>
        <begin position="622"/>
        <end position="647"/>
    </location>
</feature>
<accession>A0A1J4MM83</accession>
<protein>
    <submittedName>
        <fullName evidence="3">Uncharacterized protein</fullName>
    </submittedName>
</protein>
<evidence type="ECO:0000256" key="1">
    <source>
        <dbReference type="SAM" id="MobiDB-lite"/>
    </source>
</evidence>
<keyword evidence="2" id="KW-0732">Signal</keyword>
<evidence type="ECO:0000313" key="4">
    <source>
        <dbReference type="Proteomes" id="UP000186176"/>
    </source>
</evidence>
<dbReference type="VEuPathDB" id="CryptoDB:cubi_01833"/>
<evidence type="ECO:0000256" key="2">
    <source>
        <dbReference type="SAM" id="SignalP"/>
    </source>
</evidence>
<name>A0A1J4MM83_9CRYT</name>
<keyword evidence="4" id="KW-1185">Reference proteome</keyword>
<proteinExistence type="predicted"/>
<comment type="caution">
    <text evidence="3">The sequence shown here is derived from an EMBL/GenBank/DDBJ whole genome shotgun (WGS) entry which is preliminary data.</text>
</comment>